<keyword evidence="3" id="KW-1185">Reference proteome</keyword>
<proteinExistence type="predicted"/>
<evidence type="ECO:0000313" key="3">
    <source>
        <dbReference type="Proteomes" id="UP000069940"/>
    </source>
</evidence>
<organism evidence="2 3">
    <name type="scientific">Aedes albopictus</name>
    <name type="common">Asian tiger mosquito</name>
    <name type="synonym">Stegomyia albopicta</name>
    <dbReference type="NCBI Taxonomy" id="7160"/>
    <lineage>
        <taxon>Eukaryota</taxon>
        <taxon>Metazoa</taxon>
        <taxon>Ecdysozoa</taxon>
        <taxon>Arthropoda</taxon>
        <taxon>Hexapoda</taxon>
        <taxon>Insecta</taxon>
        <taxon>Pterygota</taxon>
        <taxon>Neoptera</taxon>
        <taxon>Endopterygota</taxon>
        <taxon>Diptera</taxon>
        <taxon>Nematocera</taxon>
        <taxon>Culicoidea</taxon>
        <taxon>Culicidae</taxon>
        <taxon>Culicinae</taxon>
        <taxon>Aedini</taxon>
        <taxon>Aedes</taxon>
        <taxon>Stegomyia</taxon>
    </lineage>
</organism>
<dbReference type="Proteomes" id="UP000069940">
    <property type="component" value="Unassembled WGS sequence"/>
</dbReference>
<evidence type="ECO:0000256" key="1">
    <source>
        <dbReference type="SAM" id="MobiDB-lite"/>
    </source>
</evidence>
<name>A0ABM1YD27_AEDAL</name>
<dbReference type="GeneID" id="134290221"/>
<reference evidence="3" key="1">
    <citation type="journal article" date="2015" name="Proc. Natl. Acad. Sci. U.S.A.">
        <title>Genome sequence of the Asian Tiger mosquito, Aedes albopictus, reveals insights into its biology, genetics, and evolution.</title>
        <authorList>
            <person name="Chen X.G."/>
            <person name="Jiang X."/>
            <person name="Gu J."/>
            <person name="Xu M."/>
            <person name="Wu Y."/>
            <person name="Deng Y."/>
            <person name="Zhang C."/>
            <person name="Bonizzoni M."/>
            <person name="Dermauw W."/>
            <person name="Vontas J."/>
            <person name="Armbruster P."/>
            <person name="Huang X."/>
            <person name="Yang Y."/>
            <person name="Zhang H."/>
            <person name="He W."/>
            <person name="Peng H."/>
            <person name="Liu Y."/>
            <person name="Wu K."/>
            <person name="Chen J."/>
            <person name="Lirakis M."/>
            <person name="Topalis P."/>
            <person name="Van Leeuwen T."/>
            <person name="Hall A.B."/>
            <person name="Jiang X."/>
            <person name="Thorpe C."/>
            <person name="Mueller R.L."/>
            <person name="Sun C."/>
            <person name="Waterhouse R.M."/>
            <person name="Yan G."/>
            <person name="Tu Z.J."/>
            <person name="Fang X."/>
            <person name="James A.A."/>
        </authorList>
    </citation>
    <scope>NUCLEOTIDE SEQUENCE [LARGE SCALE GENOMIC DNA]</scope>
    <source>
        <strain evidence="3">Foshan</strain>
    </source>
</reference>
<dbReference type="EnsemblMetazoa" id="AALFPA23_008022.R10791">
    <property type="protein sequence ID" value="AALFPA23_008022.P10791"/>
    <property type="gene ID" value="AALFPA23_008022"/>
</dbReference>
<accession>A0ABM1YD27</accession>
<dbReference type="RefSeq" id="XP_062713276.1">
    <property type="nucleotide sequence ID" value="XM_062857292.1"/>
</dbReference>
<feature type="region of interest" description="Disordered" evidence="1">
    <location>
        <begin position="1"/>
        <end position="56"/>
    </location>
</feature>
<protein>
    <submittedName>
        <fullName evidence="2">Uncharacterized protein</fullName>
    </submittedName>
</protein>
<dbReference type="RefSeq" id="XP_062713275.1">
    <property type="nucleotide sequence ID" value="XM_062857291.1"/>
</dbReference>
<reference evidence="2" key="2">
    <citation type="submission" date="2025-05" db="UniProtKB">
        <authorList>
            <consortium name="EnsemblMetazoa"/>
        </authorList>
    </citation>
    <scope>IDENTIFICATION</scope>
    <source>
        <strain evidence="2">Foshan</strain>
    </source>
</reference>
<feature type="compositionally biased region" description="Basic residues" evidence="1">
    <location>
        <begin position="31"/>
        <end position="51"/>
    </location>
</feature>
<dbReference type="EnsemblMetazoa" id="AALFPA23_008022.R10790">
    <property type="protein sequence ID" value="AALFPA23_008022.P10790"/>
    <property type="gene ID" value="AALFPA23_008022"/>
</dbReference>
<evidence type="ECO:0000313" key="2">
    <source>
        <dbReference type="EnsemblMetazoa" id="AALFPA23_008022.P10790"/>
    </source>
</evidence>
<sequence length="323" mass="36628">MKLPEWMKRGPKSNVGVKSLKKSGSVNSARSAHRHKRKSSTSSSKGKRKRNSYVSSSITTKNFYPVEHFFRNTPADNNGFYHHHHQHASTLPANMSGYSYHNQYYPPKAPDGRLYGNMMPSTTYENLKPAELSRPVLNGVPYMHHQQQQHRDFLHQSKLEQRRFSDYQQQPLVGANPISTMTIDRRLTPTFRAPHESHLGTLPRTNPVGAGGAADYWDTWKYNQQRKWSFASDRQQHHRSTTIHGNPTAMSVVELEPSAAAAAAGAQLSHKQRQIIPTAATGICVSRNDSFRRYKIPSPAAILDMINDKYISSKRKSKVRVVL</sequence>